<dbReference type="SUPFAM" id="SSF53335">
    <property type="entry name" value="S-adenosyl-L-methionine-dependent methyltransferases"/>
    <property type="match status" value="1"/>
</dbReference>
<dbReference type="EnsemblMetazoa" id="RPRC011073-RA">
    <property type="protein sequence ID" value="RPRC011073-PA"/>
    <property type="gene ID" value="RPRC011073"/>
</dbReference>
<organism evidence="3 4">
    <name type="scientific">Rhodnius prolixus</name>
    <name type="common">Triatomid bug</name>
    <dbReference type="NCBI Taxonomy" id="13249"/>
    <lineage>
        <taxon>Eukaryota</taxon>
        <taxon>Metazoa</taxon>
        <taxon>Ecdysozoa</taxon>
        <taxon>Arthropoda</taxon>
        <taxon>Hexapoda</taxon>
        <taxon>Insecta</taxon>
        <taxon>Pterygota</taxon>
        <taxon>Neoptera</taxon>
        <taxon>Paraneoptera</taxon>
        <taxon>Hemiptera</taxon>
        <taxon>Heteroptera</taxon>
        <taxon>Panheteroptera</taxon>
        <taxon>Cimicomorpha</taxon>
        <taxon>Reduviidae</taxon>
        <taxon>Triatominae</taxon>
        <taxon>Rhodnius</taxon>
    </lineage>
</organism>
<protein>
    <recommendedName>
        <fullName evidence="5">Methyltransferase domain-containing protein</fullName>
    </recommendedName>
</protein>
<keyword evidence="4" id="KW-1185">Reference proteome</keyword>
<dbReference type="Pfam" id="PF17193">
    <property type="entry name" value="MukF_C"/>
    <property type="match status" value="1"/>
</dbReference>
<dbReference type="InterPro" id="IPR029063">
    <property type="entry name" value="SAM-dependent_MTases_sf"/>
</dbReference>
<dbReference type="HOGENOM" id="CLU_600383_0_0_1"/>
<dbReference type="eggNOG" id="ENOG502RZDW">
    <property type="taxonomic scope" value="Eukaryota"/>
</dbReference>
<name>T1I454_RHOPR</name>
<dbReference type="InParanoid" id="T1I454"/>
<dbReference type="InterPro" id="IPR033440">
    <property type="entry name" value="MukF_M"/>
</dbReference>
<dbReference type="Pfam" id="PF17192">
    <property type="entry name" value="MukF_M"/>
    <property type="match status" value="1"/>
</dbReference>
<dbReference type="InterPro" id="IPR036141">
    <property type="entry name" value="MukF_M_sp"/>
</dbReference>
<evidence type="ECO:0000313" key="3">
    <source>
        <dbReference type="EnsemblMetazoa" id="RPRC011073-PA"/>
    </source>
</evidence>
<dbReference type="GO" id="GO:0008168">
    <property type="term" value="F:methyltransferase activity"/>
    <property type="evidence" value="ECO:0007669"/>
    <property type="project" value="InterPro"/>
</dbReference>
<dbReference type="SUPFAM" id="SSF140570">
    <property type="entry name" value="MukF C-terminal domain-like"/>
    <property type="match status" value="1"/>
</dbReference>
<evidence type="ECO:0000259" key="2">
    <source>
        <dbReference type="Pfam" id="PF17193"/>
    </source>
</evidence>
<dbReference type="HAMAP" id="MF_02057">
    <property type="entry name" value="tRNA_methyltr_CmoM"/>
    <property type="match status" value="1"/>
</dbReference>
<accession>T1I454</accession>
<dbReference type="NCBIfam" id="NF008264">
    <property type="entry name" value="PRK11036.1"/>
    <property type="match status" value="1"/>
</dbReference>
<feature type="domain" description="Chromosome partition protein MukF C-terminal" evidence="2">
    <location>
        <begin position="299"/>
        <end position="456"/>
    </location>
</feature>
<dbReference type="InterPro" id="IPR038198">
    <property type="entry name" value="MukF_C_sf"/>
</dbReference>
<dbReference type="CDD" id="cd02440">
    <property type="entry name" value="AdoMet_MTases"/>
    <property type="match status" value="1"/>
</dbReference>
<sequence>MQDRNFNDIAEKFARNIYGTTKGQVRQAVLWQDLDALLKTLPDRPLRILDAGGGEGHMACRLAALGHQVLLCDVSDEMIHRASSIAQEQGVADNMRFVPCAAQDIADHMAYPADLILFHAVLEWVADPQAILRTLTDCLAPDGVFSLMFYNHHALLLRNMVLGNFSYVQAGMPKRKRRSLSPDHPLDPQQVYGWLDALGMTIEGKTGVRVFHDYLQNKQQQIDNFEELLALEQRYCRQEPFVSLGRYIHVMIQEATMQHPELEFVDKLVFDLQAKLDRIISWGQQTIDLWIGYDRHVHKFIRTAIDMDKNRVFAQRLRQSVQNYFDQPWALTFANADRLLDMRDEELALRSDEVTGELPPELEYEEFSEMREQIAALIEAALQKYKTERIPLNLVDVVRDYLSHYPRAQHFDVARIVVDQAVRLGVAEADFTGLPALWQSINDYGAKVQAHVIDNY</sequence>
<proteinExistence type="inferred from homology"/>
<dbReference type="InterPro" id="IPR033441">
    <property type="entry name" value="MukF_C"/>
</dbReference>
<reference evidence="3" key="1">
    <citation type="submission" date="2015-05" db="UniProtKB">
        <authorList>
            <consortium name="EnsemblMetazoa"/>
        </authorList>
    </citation>
    <scope>IDENTIFICATION</scope>
</reference>
<dbReference type="InterPro" id="IPR033664">
    <property type="entry name" value="Cmo5U_methylTrfase"/>
</dbReference>
<evidence type="ECO:0000313" key="4">
    <source>
        <dbReference type="Proteomes" id="UP000015103"/>
    </source>
</evidence>
<feature type="domain" description="Chromosome partition protein MukF middle" evidence="1">
    <location>
        <begin position="251"/>
        <end position="297"/>
    </location>
</feature>
<dbReference type="Pfam" id="PF13489">
    <property type="entry name" value="Methyltransf_23"/>
    <property type="match status" value="1"/>
</dbReference>
<dbReference type="Gene3D" id="3.40.50.150">
    <property type="entry name" value="Vaccinia Virus protein VP39"/>
    <property type="match status" value="1"/>
</dbReference>
<dbReference type="EMBL" id="ACPB03037175">
    <property type="status" value="NOT_ANNOTATED_CDS"/>
    <property type="molecule type" value="Genomic_DNA"/>
</dbReference>
<dbReference type="PANTHER" id="PTHR43861">
    <property type="entry name" value="TRANS-ACONITATE 2-METHYLTRANSFERASE-RELATED"/>
    <property type="match status" value="1"/>
</dbReference>
<dbReference type="AlphaFoldDB" id="T1I454"/>
<dbReference type="Proteomes" id="UP000015103">
    <property type="component" value="Unassembled WGS sequence"/>
</dbReference>
<evidence type="ECO:0000259" key="1">
    <source>
        <dbReference type="Pfam" id="PF17192"/>
    </source>
</evidence>
<dbReference type="VEuPathDB" id="VectorBase:RPRC011073"/>
<dbReference type="Gene3D" id="1.10.225.40">
    <property type="entry name" value="MukF, C-terminal domain"/>
    <property type="match status" value="1"/>
</dbReference>
<dbReference type="CDD" id="cd16337">
    <property type="entry name" value="MukF_C"/>
    <property type="match status" value="1"/>
</dbReference>
<evidence type="ECO:0008006" key="5">
    <source>
        <dbReference type="Google" id="ProtNLM"/>
    </source>
</evidence>